<organism evidence="3 4">
    <name type="scientific">Candidatus Thermofonsia Clade 3 bacterium</name>
    <dbReference type="NCBI Taxonomy" id="2364212"/>
    <lineage>
        <taxon>Bacteria</taxon>
        <taxon>Bacillati</taxon>
        <taxon>Chloroflexota</taxon>
        <taxon>Candidatus Thermofontia</taxon>
        <taxon>Candidatus Thermofonsia Clade 3</taxon>
    </lineage>
</organism>
<gene>
    <name evidence="3" type="ORF">CUN48_15875</name>
</gene>
<dbReference type="PANTHER" id="PTHR45766">
    <property type="entry name" value="DNA ANNEALING HELICASE AND ENDONUCLEASE ZRANB3 FAMILY MEMBER"/>
    <property type="match status" value="1"/>
</dbReference>
<dbReference type="GO" id="GO:0016787">
    <property type="term" value="F:hydrolase activity"/>
    <property type="evidence" value="ECO:0007669"/>
    <property type="project" value="UniProtKB-KW"/>
</dbReference>
<dbReference type="SUPFAM" id="SSF52540">
    <property type="entry name" value="P-loop containing nucleoside triphosphate hydrolases"/>
    <property type="match status" value="1"/>
</dbReference>
<sequence length="137" mass="14834">GIESARACVVWTWHREVAEAIASALRENGVSCAVAHGDHTPEERQAQVDALQSGEVKCLVATIKACGVGLTMTAANWTVFAELSWTPADIEQAEDRLHRIGQDETVLVQYLVVDQSLDAYIAQTMERKAAVIGAITE</sequence>
<dbReference type="GO" id="GO:0006281">
    <property type="term" value="P:DNA repair"/>
    <property type="evidence" value="ECO:0007669"/>
    <property type="project" value="TreeGrafter"/>
</dbReference>
<dbReference type="GO" id="GO:0031297">
    <property type="term" value="P:replication fork processing"/>
    <property type="evidence" value="ECO:0007669"/>
    <property type="project" value="TreeGrafter"/>
</dbReference>
<dbReference type="PANTHER" id="PTHR45766:SF6">
    <property type="entry name" value="SWI_SNF-RELATED MATRIX-ASSOCIATED ACTIN-DEPENDENT REGULATOR OF CHROMATIN SUBFAMILY A-LIKE PROTEIN 1"/>
    <property type="match status" value="1"/>
</dbReference>
<comment type="caution">
    <text evidence="3">The sequence shown here is derived from an EMBL/GenBank/DDBJ whole genome shotgun (WGS) entry which is preliminary data.</text>
</comment>
<accession>A0A2M8Q8D2</accession>
<proteinExistence type="predicted"/>
<evidence type="ECO:0000256" key="1">
    <source>
        <dbReference type="ARBA" id="ARBA00022801"/>
    </source>
</evidence>
<keyword evidence="3" id="KW-0067">ATP-binding</keyword>
<evidence type="ECO:0000313" key="4">
    <source>
        <dbReference type="Proteomes" id="UP000230790"/>
    </source>
</evidence>
<dbReference type="PROSITE" id="PS51194">
    <property type="entry name" value="HELICASE_CTER"/>
    <property type="match status" value="1"/>
</dbReference>
<dbReference type="Gene3D" id="3.40.50.300">
    <property type="entry name" value="P-loop containing nucleotide triphosphate hydrolases"/>
    <property type="match status" value="1"/>
</dbReference>
<dbReference type="InterPro" id="IPR027417">
    <property type="entry name" value="P-loop_NTPase"/>
</dbReference>
<dbReference type="AlphaFoldDB" id="A0A2M8Q8D2"/>
<dbReference type="CDD" id="cd18793">
    <property type="entry name" value="SF2_C_SNF"/>
    <property type="match status" value="1"/>
</dbReference>
<keyword evidence="3" id="KW-0547">Nucleotide-binding</keyword>
<feature type="non-terminal residue" evidence="3">
    <location>
        <position position="1"/>
    </location>
</feature>
<keyword evidence="1" id="KW-0378">Hydrolase</keyword>
<protein>
    <submittedName>
        <fullName evidence="3">ATP-dependent helicase</fullName>
    </submittedName>
</protein>
<dbReference type="EMBL" id="PGTN01000531">
    <property type="protein sequence ID" value="PJF46030.1"/>
    <property type="molecule type" value="Genomic_DNA"/>
</dbReference>
<reference evidence="3 4" key="1">
    <citation type="submission" date="2017-11" db="EMBL/GenBank/DDBJ databases">
        <title>Evolution of Phototrophy in the Chloroflexi Phylum Driven by Horizontal Gene Transfer.</title>
        <authorList>
            <person name="Ward L.M."/>
            <person name="Hemp J."/>
            <person name="Shih P.M."/>
            <person name="Mcglynn S.E."/>
            <person name="Fischer W."/>
        </authorList>
    </citation>
    <scope>NUCLEOTIDE SEQUENCE [LARGE SCALE GENOMIC DNA]</scope>
    <source>
        <strain evidence="3">JP3_7</strain>
    </source>
</reference>
<dbReference type="InterPro" id="IPR001650">
    <property type="entry name" value="Helicase_C-like"/>
</dbReference>
<keyword evidence="3" id="KW-0347">Helicase</keyword>
<evidence type="ECO:0000313" key="3">
    <source>
        <dbReference type="EMBL" id="PJF46030.1"/>
    </source>
</evidence>
<dbReference type="Proteomes" id="UP000230790">
    <property type="component" value="Unassembled WGS sequence"/>
</dbReference>
<name>A0A2M8Q8D2_9CHLR</name>
<evidence type="ECO:0000259" key="2">
    <source>
        <dbReference type="PROSITE" id="PS51194"/>
    </source>
</evidence>
<dbReference type="GO" id="GO:0004386">
    <property type="term" value="F:helicase activity"/>
    <property type="evidence" value="ECO:0007669"/>
    <property type="project" value="UniProtKB-KW"/>
</dbReference>
<dbReference type="InterPro" id="IPR049730">
    <property type="entry name" value="SNF2/RAD54-like_C"/>
</dbReference>
<feature type="domain" description="Helicase C-terminal" evidence="2">
    <location>
        <begin position="1"/>
        <end position="137"/>
    </location>
</feature>
<dbReference type="Pfam" id="PF00271">
    <property type="entry name" value="Helicase_C"/>
    <property type="match status" value="1"/>
</dbReference>
<dbReference type="SMART" id="SM00490">
    <property type="entry name" value="HELICc"/>
    <property type="match status" value="1"/>
</dbReference>